<dbReference type="Pfam" id="PF13229">
    <property type="entry name" value="Beta_helix"/>
    <property type="match status" value="1"/>
</dbReference>
<feature type="region of interest" description="Disordered" evidence="1">
    <location>
        <begin position="481"/>
        <end position="547"/>
    </location>
</feature>
<dbReference type="EMBL" id="JADBEO010000003">
    <property type="protein sequence ID" value="MDR4305413.1"/>
    <property type="molecule type" value="Genomic_DNA"/>
</dbReference>
<dbReference type="InterPro" id="IPR012334">
    <property type="entry name" value="Pectin_lyas_fold"/>
</dbReference>
<evidence type="ECO:0000259" key="4">
    <source>
        <dbReference type="Pfam" id="PF13229"/>
    </source>
</evidence>
<feature type="compositionally biased region" description="Pro residues" evidence="1">
    <location>
        <begin position="528"/>
        <end position="537"/>
    </location>
</feature>
<feature type="compositionally biased region" description="Low complexity" evidence="1">
    <location>
        <begin position="481"/>
        <end position="527"/>
    </location>
</feature>
<feature type="domain" description="DUF1565" evidence="3">
    <location>
        <begin position="62"/>
        <end position="97"/>
    </location>
</feature>
<dbReference type="SMART" id="SM00710">
    <property type="entry name" value="PbH1"/>
    <property type="match status" value="6"/>
</dbReference>
<evidence type="ECO:0000313" key="6">
    <source>
        <dbReference type="Proteomes" id="UP001181622"/>
    </source>
</evidence>
<dbReference type="InterPro" id="IPR011050">
    <property type="entry name" value="Pectin_lyase_fold/virulence"/>
</dbReference>
<feature type="region of interest" description="Disordered" evidence="1">
    <location>
        <begin position="1055"/>
        <end position="1097"/>
    </location>
</feature>
<dbReference type="InterPro" id="IPR039448">
    <property type="entry name" value="Beta_helix"/>
</dbReference>
<feature type="region of interest" description="Disordered" evidence="1">
    <location>
        <begin position="594"/>
        <end position="652"/>
    </location>
</feature>
<evidence type="ECO:0000256" key="2">
    <source>
        <dbReference type="SAM" id="SignalP"/>
    </source>
</evidence>
<evidence type="ECO:0000256" key="1">
    <source>
        <dbReference type="SAM" id="MobiDB-lite"/>
    </source>
</evidence>
<dbReference type="RefSeq" id="WP_309388467.1">
    <property type="nucleotide sequence ID" value="NZ_JADBEO010000003.1"/>
</dbReference>
<keyword evidence="6" id="KW-1185">Reference proteome</keyword>
<protein>
    <submittedName>
        <fullName evidence="5">Right-handed parallel beta-helix repeat-containing protein</fullName>
    </submittedName>
</protein>
<name>A0ABU1DBK7_9HYPH</name>
<feature type="chain" id="PRO_5046431910" evidence="2">
    <location>
        <begin position="20"/>
        <end position="1097"/>
    </location>
</feature>
<reference evidence="5" key="1">
    <citation type="submission" date="2020-10" db="EMBL/GenBank/DDBJ databases">
        <authorList>
            <person name="Abbas A."/>
            <person name="Razzaq R."/>
            <person name="Waqas M."/>
            <person name="Abbas N."/>
            <person name="Nielsen T.K."/>
            <person name="Hansen L.H."/>
            <person name="Hussain S."/>
            <person name="Shahid M."/>
        </authorList>
    </citation>
    <scope>NUCLEOTIDE SEQUENCE</scope>
    <source>
        <strain evidence="5">S14</strain>
    </source>
</reference>
<gene>
    <name evidence="5" type="ORF">IHQ68_02095</name>
</gene>
<sequence length="1097" mass="114635">MTQGLMAVSSAVLLGFALAISTGAPSRAGADGASSRAVAVARATAIPPCAVFVDAAATGKGAGSMQKPFRTIAEAAAAAKPGAIICVAEGVYAEQIKPGEKPFTLAGGFQRGFKVRDSALHVSRAQGKGGSFIRIADPGPKGDQLTAIDGFEITGYSQAVFRDYYEPQRFDLTNNHIHDNVCADQSLVGAGFMFNNVAGSIRGNVFRKNSCGRGGAGALNDDSNKNTVRIENNLIEENAGTEPDSSHGGALYLQTNRLIVTGNLFVANTVTQWGGGLYVGAYPEGGQPTTATMSRNVYRRNRAGNAGGGFFCDGGAKCVSEYELYDGNCGGNAYVDSGSDTSGPTVASFDRVTNVRALGVDCAEPGVGLRIDVETPKSADRSEVTNSLFWGNGENLDFTAACSGKCGPAKINVSSSMAQTSVRDYGLPTTFGKGMVAPQDPLFVAPDAGDFRLRPGSPAIVAGVPLGAFGIADAAEAAPDAASSVAESAPPAPAQPEEAAPEETAAATEESGTPEQAAAAPEKATAEAPPPASPPQATPVAAAQEADVTAKQAFDDARGLGTVEAWNAFLAHYPRGFYADLARAYLARLGAGAVSEPARVGDPAPQPTSGPKEAAGPASEPPAPGVVAPPTAEMAAPEGRPSPPTGPVARGGQFFGFPEKFNRYYTDRDWRPARTIYVGPVGGGDGSSRETPMSPKDAVAAAKPGTKLHFVRGTYETCLSFERENSGTYDAPIVLFGERNEDQSLGVSIRCCGSGRRSCINLEKADHVAVDGFELIGGDYGVRAAEGGYAASEHIAGVAVLNCRGHDQERDPFFSGAADWAVWEGNVAYGAKKGDGHGMYLSNGGDWTIVRFNETWGNLSSDFQINPDPASTCKDVGVPFDDPRCDAYAGTGEGGQGASDYFLIESNYFHHGKASGPNFTSLRRSVVRNNVMGFHPRHNASFWQETDNPKLGASDNKILHNLFISTGRHAVQFINHASRNEFANNVVVGVTQDGAPNPSALLMEVDETSVDNVFRSNFYASGRIEGRSPSPAETVKREFSASWFRKFPKALNHDPNDFAPSGRAPFLAAGALSPDAPTDLNGVQRPDRPDLGPIEAP</sequence>
<dbReference type="Gene3D" id="2.160.20.10">
    <property type="entry name" value="Single-stranded right-handed beta-helix, Pectin lyase-like"/>
    <property type="match status" value="2"/>
</dbReference>
<comment type="caution">
    <text evidence="5">The sequence shown here is derived from an EMBL/GenBank/DDBJ whole genome shotgun (WGS) entry which is preliminary data.</text>
</comment>
<organism evidence="5 6">
    <name type="scientific">Chelatococcus sambhunathii</name>
    <dbReference type="NCBI Taxonomy" id="363953"/>
    <lineage>
        <taxon>Bacteria</taxon>
        <taxon>Pseudomonadati</taxon>
        <taxon>Pseudomonadota</taxon>
        <taxon>Alphaproteobacteria</taxon>
        <taxon>Hyphomicrobiales</taxon>
        <taxon>Chelatococcaceae</taxon>
        <taxon>Chelatococcus</taxon>
    </lineage>
</organism>
<dbReference type="SUPFAM" id="SSF51126">
    <property type="entry name" value="Pectin lyase-like"/>
    <property type="match status" value="2"/>
</dbReference>
<evidence type="ECO:0000259" key="3">
    <source>
        <dbReference type="Pfam" id="PF07602"/>
    </source>
</evidence>
<accession>A0ABU1DBK7</accession>
<dbReference type="InterPro" id="IPR006626">
    <property type="entry name" value="PbH1"/>
</dbReference>
<dbReference type="InterPro" id="IPR011459">
    <property type="entry name" value="DUF1565"/>
</dbReference>
<dbReference type="Pfam" id="PF07602">
    <property type="entry name" value="DUF1565"/>
    <property type="match status" value="1"/>
</dbReference>
<feature type="domain" description="Right handed beta helix" evidence="4">
    <location>
        <begin position="170"/>
        <end position="339"/>
    </location>
</feature>
<dbReference type="Proteomes" id="UP001181622">
    <property type="component" value="Unassembled WGS sequence"/>
</dbReference>
<feature type="signal peptide" evidence="2">
    <location>
        <begin position="1"/>
        <end position="19"/>
    </location>
</feature>
<proteinExistence type="predicted"/>
<keyword evidence="2" id="KW-0732">Signal</keyword>
<evidence type="ECO:0000313" key="5">
    <source>
        <dbReference type="EMBL" id="MDR4305413.1"/>
    </source>
</evidence>